<dbReference type="Proteomes" id="UP000507962">
    <property type="component" value="Unassembled WGS sequence"/>
</dbReference>
<feature type="domain" description="Glycosyltransferase 2-like" evidence="1">
    <location>
        <begin position="8"/>
        <end position="136"/>
    </location>
</feature>
<organism evidence="2 3">
    <name type="scientific">Desulfoluna butyratoxydans</name>
    <dbReference type="NCBI Taxonomy" id="231438"/>
    <lineage>
        <taxon>Bacteria</taxon>
        <taxon>Pseudomonadati</taxon>
        <taxon>Thermodesulfobacteriota</taxon>
        <taxon>Desulfobacteria</taxon>
        <taxon>Desulfobacterales</taxon>
        <taxon>Desulfolunaceae</taxon>
        <taxon>Desulfoluna</taxon>
    </lineage>
</organism>
<dbReference type="InterPro" id="IPR029044">
    <property type="entry name" value="Nucleotide-diphossugar_trans"/>
</dbReference>
<dbReference type="SUPFAM" id="SSF53448">
    <property type="entry name" value="Nucleotide-diphospho-sugar transferases"/>
    <property type="match status" value="1"/>
</dbReference>
<reference evidence="2 3" key="1">
    <citation type="submission" date="2019-03" db="EMBL/GenBank/DDBJ databases">
        <authorList>
            <person name="Nijsse B."/>
        </authorList>
    </citation>
    <scope>NUCLEOTIDE SEQUENCE [LARGE SCALE GENOMIC DNA]</scope>
    <source>
        <strain evidence="2">Desulfoluna butyratoxydans MSL71</strain>
    </source>
</reference>
<dbReference type="EMBL" id="CAADHO010000015">
    <property type="protein sequence ID" value="VFQ47296.1"/>
    <property type="molecule type" value="Genomic_DNA"/>
</dbReference>
<proteinExistence type="predicted"/>
<dbReference type="GO" id="GO:0016740">
    <property type="term" value="F:transferase activity"/>
    <property type="evidence" value="ECO:0007669"/>
    <property type="project" value="UniProtKB-KW"/>
</dbReference>
<dbReference type="InterPro" id="IPR001173">
    <property type="entry name" value="Glyco_trans_2-like"/>
</dbReference>
<name>A0A4U8YSF8_9BACT</name>
<protein>
    <submittedName>
        <fullName evidence="2">Nucleotide-diphospho-sugar transferases</fullName>
    </submittedName>
</protein>
<evidence type="ECO:0000313" key="2">
    <source>
        <dbReference type="EMBL" id="VFQ47296.1"/>
    </source>
</evidence>
<gene>
    <name evidence="2" type="ORF">MSL71_49910</name>
</gene>
<dbReference type="AlphaFoldDB" id="A0A4U8YSF8"/>
<keyword evidence="3" id="KW-1185">Reference proteome</keyword>
<sequence>MKAAPVALFTYNRPEHTRRTVEALRNNELAGATPLIIFSDGPRDHSMDKSVQEVRNYISTVDGFESIVIHHRKKNMGLASSIIQGVTEVAGESGRVIVLEDDLVTAPSFLSYMNEALSFYRDTPEVFSISGYNLPPQTMKIAADYPYDVYFNPRAHSWGWGTWADRWAKADWQVNDFKTFIADREQIRQFHSGGEDLTHMLQLQMEGRIDSWAIRWCYTHFREHAFCVYPTRSLVENIGFDGSGVHCGASGNDKYYAPLPEGKQRFNFSMVIQTNETLMDDFRAAYRPARGPGKFIRMLKRFKQFFLKD</sequence>
<dbReference type="Pfam" id="PF00535">
    <property type="entry name" value="Glycos_transf_2"/>
    <property type="match status" value="1"/>
</dbReference>
<dbReference type="RefSeq" id="WP_180146819.1">
    <property type="nucleotide sequence ID" value="NZ_CAADHO010000015.1"/>
</dbReference>
<keyword evidence="2" id="KW-0808">Transferase</keyword>
<accession>A0A4U8YSF8</accession>
<evidence type="ECO:0000259" key="1">
    <source>
        <dbReference type="Pfam" id="PF00535"/>
    </source>
</evidence>
<evidence type="ECO:0000313" key="3">
    <source>
        <dbReference type="Proteomes" id="UP000507962"/>
    </source>
</evidence>
<dbReference type="Gene3D" id="3.90.550.10">
    <property type="entry name" value="Spore Coat Polysaccharide Biosynthesis Protein SpsA, Chain A"/>
    <property type="match status" value="1"/>
</dbReference>